<feature type="compositionally biased region" description="Polar residues" evidence="1">
    <location>
        <begin position="204"/>
        <end position="213"/>
    </location>
</feature>
<evidence type="ECO:0000313" key="2">
    <source>
        <dbReference type="EMBL" id="VDI10624.1"/>
    </source>
</evidence>
<feature type="region of interest" description="Disordered" evidence="1">
    <location>
        <begin position="98"/>
        <end position="213"/>
    </location>
</feature>
<reference evidence="2" key="1">
    <citation type="submission" date="2018-11" db="EMBL/GenBank/DDBJ databases">
        <authorList>
            <person name="Alioto T."/>
            <person name="Alioto T."/>
        </authorList>
    </citation>
    <scope>NUCLEOTIDE SEQUENCE</scope>
</reference>
<gene>
    <name evidence="2" type="ORF">MGAL_10B064937</name>
</gene>
<dbReference type="EMBL" id="UYJE01002419">
    <property type="protein sequence ID" value="VDI10624.1"/>
    <property type="molecule type" value="Genomic_DNA"/>
</dbReference>
<evidence type="ECO:0000313" key="3">
    <source>
        <dbReference type="Proteomes" id="UP000596742"/>
    </source>
</evidence>
<sequence>MASDVDEDKGHSQYCLKLSFTPHEHPLQDFPEGYSLVRALYDEIREDDVIINHVSVLENVEMSQSKKITTILKNGTELLQTENLESEKEKEKETVEAVAESSCELDSRNKQLQADKLKSEKLEEADKPVTESSFEPDSRSEQLQAEKLNSEKGKETDKSVGETSCELFRRDEQFQDAELKSEQEEKLIKTVSESNCDSERSIEQRTTCSSKQT</sequence>
<feature type="compositionally biased region" description="Basic and acidic residues" evidence="1">
    <location>
        <begin position="105"/>
        <end position="129"/>
    </location>
</feature>
<feature type="compositionally biased region" description="Basic and acidic residues" evidence="1">
    <location>
        <begin position="148"/>
        <end position="160"/>
    </location>
</feature>
<organism evidence="2 3">
    <name type="scientific">Mytilus galloprovincialis</name>
    <name type="common">Mediterranean mussel</name>
    <dbReference type="NCBI Taxonomy" id="29158"/>
    <lineage>
        <taxon>Eukaryota</taxon>
        <taxon>Metazoa</taxon>
        <taxon>Spiralia</taxon>
        <taxon>Lophotrochozoa</taxon>
        <taxon>Mollusca</taxon>
        <taxon>Bivalvia</taxon>
        <taxon>Autobranchia</taxon>
        <taxon>Pteriomorphia</taxon>
        <taxon>Mytilida</taxon>
        <taxon>Mytiloidea</taxon>
        <taxon>Mytilidae</taxon>
        <taxon>Mytilinae</taxon>
        <taxon>Mytilus</taxon>
    </lineage>
</organism>
<proteinExistence type="predicted"/>
<name>A0A8B6CXU5_MYTGA</name>
<evidence type="ECO:0000256" key="1">
    <source>
        <dbReference type="SAM" id="MobiDB-lite"/>
    </source>
</evidence>
<feature type="compositionally biased region" description="Basic and acidic residues" evidence="1">
    <location>
        <begin position="167"/>
        <end position="188"/>
    </location>
</feature>
<protein>
    <submittedName>
        <fullName evidence="2">Uncharacterized protein</fullName>
    </submittedName>
</protein>
<comment type="caution">
    <text evidence="2">The sequence shown here is derived from an EMBL/GenBank/DDBJ whole genome shotgun (WGS) entry which is preliminary data.</text>
</comment>
<keyword evidence="3" id="KW-1185">Reference proteome</keyword>
<dbReference type="AlphaFoldDB" id="A0A8B6CXU5"/>
<dbReference type="Proteomes" id="UP000596742">
    <property type="component" value="Unassembled WGS sequence"/>
</dbReference>
<dbReference type="OrthoDB" id="10571231at2759"/>
<accession>A0A8B6CXU5</accession>